<protein>
    <submittedName>
        <fullName evidence="1">Uncharacterized protein</fullName>
    </submittedName>
</protein>
<reference evidence="1" key="1">
    <citation type="journal article" date="2022" name="bioRxiv">
        <title>Sequencing and chromosome-scale assembly of the giantPleurodeles waltlgenome.</title>
        <authorList>
            <person name="Brown T."/>
            <person name="Elewa A."/>
            <person name="Iarovenko S."/>
            <person name="Subramanian E."/>
            <person name="Araus A.J."/>
            <person name="Petzold A."/>
            <person name="Susuki M."/>
            <person name="Suzuki K.-i.T."/>
            <person name="Hayashi T."/>
            <person name="Toyoda A."/>
            <person name="Oliveira C."/>
            <person name="Osipova E."/>
            <person name="Leigh N.D."/>
            <person name="Simon A."/>
            <person name="Yun M.H."/>
        </authorList>
    </citation>
    <scope>NUCLEOTIDE SEQUENCE</scope>
    <source>
        <strain evidence="1">20211129_DDA</strain>
        <tissue evidence="1">Liver</tissue>
    </source>
</reference>
<organism evidence="1 2">
    <name type="scientific">Pleurodeles waltl</name>
    <name type="common">Iberian ribbed newt</name>
    <dbReference type="NCBI Taxonomy" id="8319"/>
    <lineage>
        <taxon>Eukaryota</taxon>
        <taxon>Metazoa</taxon>
        <taxon>Chordata</taxon>
        <taxon>Craniata</taxon>
        <taxon>Vertebrata</taxon>
        <taxon>Euteleostomi</taxon>
        <taxon>Amphibia</taxon>
        <taxon>Batrachia</taxon>
        <taxon>Caudata</taxon>
        <taxon>Salamandroidea</taxon>
        <taxon>Salamandridae</taxon>
        <taxon>Pleurodelinae</taxon>
        <taxon>Pleurodeles</taxon>
    </lineage>
</organism>
<evidence type="ECO:0000313" key="2">
    <source>
        <dbReference type="Proteomes" id="UP001066276"/>
    </source>
</evidence>
<keyword evidence="2" id="KW-1185">Reference proteome</keyword>
<name>A0AAV7NVB5_PLEWA</name>
<dbReference type="Proteomes" id="UP001066276">
    <property type="component" value="Chromosome 8"/>
</dbReference>
<dbReference type="EMBL" id="JANPWB010000012">
    <property type="protein sequence ID" value="KAJ1119381.1"/>
    <property type="molecule type" value="Genomic_DNA"/>
</dbReference>
<accession>A0AAV7NVB5</accession>
<dbReference type="AlphaFoldDB" id="A0AAV7NVB5"/>
<sequence length="135" mass="15700">MKQPLYHCPCIVPEHREYGEIGEGLANLEQAFRETVAQDLLEDIKDRLQEYNESGQTEVTHLRIYAKTRAYSEGARAGAMLAALIRLRHEDRAVLDFYTSHFPYDEQASADYLDYITLMVAHRERLMELIHCLKL</sequence>
<evidence type="ECO:0000313" key="1">
    <source>
        <dbReference type="EMBL" id="KAJ1119381.1"/>
    </source>
</evidence>
<gene>
    <name evidence="1" type="ORF">NDU88_007567</name>
</gene>
<proteinExistence type="predicted"/>
<comment type="caution">
    <text evidence="1">The sequence shown here is derived from an EMBL/GenBank/DDBJ whole genome shotgun (WGS) entry which is preliminary data.</text>
</comment>